<feature type="compositionally biased region" description="Low complexity" evidence="1">
    <location>
        <begin position="125"/>
        <end position="137"/>
    </location>
</feature>
<feature type="compositionally biased region" description="Basic residues" evidence="1">
    <location>
        <begin position="48"/>
        <end position="76"/>
    </location>
</feature>
<dbReference type="SUPFAM" id="SSF57959">
    <property type="entry name" value="Leucine zipper domain"/>
    <property type="match status" value="1"/>
</dbReference>
<feature type="compositionally biased region" description="Basic and acidic residues" evidence="1">
    <location>
        <begin position="1"/>
        <end position="10"/>
    </location>
</feature>
<dbReference type="Pfam" id="PF07716">
    <property type="entry name" value="bZIP_2"/>
    <property type="match status" value="1"/>
</dbReference>
<feature type="compositionally biased region" description="Low complexity" evidence="1">
    <location>
        <begin position="302"/>
        <end position="317"/>
    </location>
</feature>
<name>A0A9W8H6P9_9FUNG</name>
<dbReference type="EMBL" id="JANBUM010000423">
    <property type="protein sequence ID" value="KAJ2777336.1"/>
    <property type="molecule type" value="Genomic_DNA"/>
</dbReference>
<feature type="compositionally biased region" description="Low complexity" evidence="1">
    <location>
        <begin position="77"/>
        <end position="109"/>
    </location>
</feature>
<protein>
    <recommendedName>
        <fullName evidence="2">BZIP domain-containing protein</fullName>
    </recommendedName>
</protein>
<accession>A0A9W8H6P9</accession>
<dbReference type="InterPro" id="IPR004827">
    <property type="entry name" value="bZIP"/>
</dbReference>
<keyword evidence="4" id="KW-1185">Reference proteome</keyword>
<sequence length="538" mass="58415">MSDNGGRRSEFQLPSIKTLTGSPPRAAMHPTEGQGRPSTSQSQTHPHGQQHRYHHHQQQQHSHHHQQPQQQQHHHYAYQQSQPQQQQPQHAQPQNSYHHASQQSQQQQQHHTHTHPHTHQHQHHQQQPQQPATGQTSWTSSPHNVYGQPLAHHHQAGHEYGGPPHHSASYGGNYPGGFMARPGDGPTGQAGQGHYVASAVAGPASGYVHGVRQTYSAESSQPSSGSASVDVSRGVPPTHHHQYVRQAGHVTGIPPGGPAAAAEKEYHGYYPGYGDTYMRQPQAMRVTAPVAGPVHPVMQTQTQTQTLTPTSSLVSPMGPTPAAVGPSSSASRQAPAPPKAPAGSSTETMRRASPSPAGGHAGSNAVDSLDEGDSDDGSMNAQDADDALLKRRKRNAQSAARLRERRRTREQELTTSCTNLETQIHRLQEELQDEKRRAKSDKSGRASAAEGAEPVAAAAEGKGVKRGFTDSEGDAVMGERKRTRPLRELDQVRLDDLKGKIETLGKLNQQVCVNLGVLRQEIQRISQAIISQKKAIHC</sequence>
<dbReference type="OrthoDB" id="5575711at2759"/>
<dbReference type="Proteomes" id="UP001140172">
    <property type="component" value="Unassembled WGS sequence"/>
</dbReference>
<proteinExistence type="predicted"/>
<organism evidence="3 4">
    <name type="scientific">Coemansia interrupta</name>
    <dbReference type="NCBI Taxonomy" id="1126814"/>
    <lineage>
        <taxon>Eukaryota</taxon>
        <taxon>Fungi</taxon>
        <taxon>Fungi incertae sedis</taxon>
        <taxon>Zoopagomycota</taxon>
        <taxon>Kickxellomycotina</taxon>
        <taxon>Kickxellomycetes</taxon>
        <taxon>Kickxellales</taxon>
        <taxon>Kickxellaceae</taxon>
        <taxon>Coemansia</taxon>
    </lineage>
</organism>
<reference evidence="3" key="1">
    <citation type="submission" date="2022-07" db="EMBL/GenBank/DDBJ databases">
        <title>Phylogenomic reconstructions and comparative analyses of Kickxellomycotina fungi.</title>
        <authorList>
            <person name="Reynolds N.K."/>
            <person name="Stajich J.E."/>
            <person name="Barry K."/>
            <person name="Grigoriev I.V."/>
            <person name="Crous P."/>
            <person name="Smith M.E."/>
        </authorList>
    </citation>
    <scope>NUCLEOTIDE SEQUENCE</scope>
    <source>
        <strain evidence="3">BCRC 34489</strain>
    </source>
</reference>
<dbReference type="PROSITE" id="PS50217">
    <property type="entry name" value="BZIP"/>
    <property type="match status" value="1"/>
</dbReference>
<feature type="compositionally biased region" description="Low complexity" evidence="1">
    <location>
        <begin position="216"/>
        <end position="232"/>
    </location>
</feature>
<gene>
    <name evidence="3" type="ORF">GGI15_004539</name>
</gene>
<feature type="domain" description="BZIP" evidence="2">
    <location>
        <begin position="385"/>
        <end position="437"/>
    </location>
</feature>
<evidence type="ECO:0000256" key="1">
    <source>
        <dbReference type="SAM" id="MobiDB-lite"/>
    </source>
</evidence>
<dbReference type="AlphaFoldDB" id="A0A9W8H6P9"/>
<feature type="compositionally biased region" description="Basic and acidic residues" evidence="1">
    <location>
        <begin position="423"/>
        <end position="444"/>
    </location>
</feature>
<dbReference type="Gene3D" id="1.20.5.170">
    <property type="match status" value="1"/>
</dbReference>
<evidence type="ECO:0000313" key="4">
    <source>
        <dbReference type="Proteomes" id="UP001140172"/>
    </source>
</evidence>
<feature type="region of interest" description="Disordered" evidence="1">
    <location>
        <begin position="1"/>
        <end position="192"/>
    </location>
</feature>
<feature type="region of interest" description="Disordered" evidence="1">
    <location>
        <begin position="302"/>
        <end position="482"/>
    </location>
</feature>
<comment type="caution">
    <text evidence="3">The sequence shown here is derived from an EMBL/GenBank/DDBJ whole genome shotgun (WGS) entry which is preliminary data.</text>
</comment>
<dbReference type="GO" id="GO:0003700">
    <property type="term" value="F:DNA-binding transcription factor activity"/>
    <property type="evidence" value="ECO:0007669"/>
    <property type="project" value="InterPro"/>
</dbReference>
<evidence type="ECO:0000259" key="2">
    <source>
        <dbReference type="PROSITE" id="PS50217"/>
    </source>
</evidence>
<dbReference type="PROSITE" id="PS00036">
    <property type="entry name" value="BZIP_BASIC"/>
    <property type="match status" value="1"/>
</dbReference>
<feature type="compositionally biased region" description="Low complexity" evidence="1">
    <location>
        <begin position="446"/>
        <end position="461"/>
    </location>
</feature>
<evidence type="ECO:0000313" key="3">
    <source>
        <dbReference type="EMBL" id="KAJ2777336.1"/>
    </source>
</evidence>
<feature type="compositionally biased region" description="Basic residues" evidence="1">
    <location>
        <begin position="110"/>
        <end position="124"/>
    </location>
</feature>
<dbReference type="InterPro" id="IPR046347">
    <property type="entry name" value="bZIP_sf"/>
</dbReference>
<feature type="region of interest" description="Disordered" evidence="1">
    <location>
        <begin position="214"/>
        <end position="234"/>
    </location>
</feature>